<dbReference type="GO" id="GO:0006351">
    <property type="term" value="P:DNA-templated transcription"/>
    <property type="evidence" value="ECO:0007669"/>
    <property type="project" value="InterPro"/>
</dbReference>
<dbReference type="PANTHER" id="PTHR47256">
    <property type="entry name" value="ZN(II)2CYS6 TRANSCRIPTION FACTOR (EUROFUNG)-RELATED"/>
    <property type="match status" value="1"/>
</dbReference>
<dbReference type="GO" id="GO:0003677">
    <property type="term" value="F:DNA binding"/>
    <property type="evidence" value="ECO:0007669"/>
    <property type="project" value="InterPro"/>
</dbReference>
<dbReference type="GO" id="GO:0008270">
    <property type="term" value="F:zinc ion binding"/>
    <property type="evidence" value="ECO:0007669"/>
    <property type="project" value="InterPro"/>
</dbReference>
<dbReference type="Pfam" id="PF00172">
    <property type="entry name" value="Zn_clus"/>
    <property type="match status" value="1"/>
</dbReference>
<protein>
    <recommendedName>
        <fullName evidence="4">Zn(2)-C6 fungal-type domain-containing protein</fullName>
    </recommendedName>
</protein>
<feature type="region of interest" description="Disordered" evidence="3">
    <location>
        <begin position="721"/>
        <end position="772"/>
    </location>
</feature>
<accession>G9MQU5</accession>
<dbReference type="VEuPathDB" id="FungiDB:TRIVIDRAFT_27992"/>
<feature type="region of interest" description="Disordered" evidence="3">
    <location>
        <begin position="1"/>
        <end position="66"/>
    </location>
</feature>
<name>G9MQU5_HYPVG</name>
<dbReference type="InParanoid" id="G9MQU5"/>
<dbReference type="OMA" id="GSVPCAN"/>
<organism evidence="5 6">
    <name type="scientific">Hypocrea virens (strain Gv29-8 / FGSC 10586)</name>
    <name type="common">Gliocladium virens</name>
    <name type="synonym">Trichoderma virens</name>
    <dbReference type="NCBI Taxonomy" id="413071"/>
    <lineage>
        <taxon>Eukaryota</taxon>
        <taxon>Fungi</taxon>
        <taxon>Dikarya</taxon>
        <taxon>Ascomycota</taxon>
        <taxon>Pezizomycotina</taxon>
        <taxon>Sordariomycetes</taxon>
        <taxon>Hypocreomycetidae</taxon>
        <taxon>Hypocreales</taxon>
        <taxon>Hypocreaceae</taxon>
        <taxon>Trichoderma</taxon>
    </lineage>
</organism>
<dbReference type="Pfam" id="PF04082">
    <property type="entry name" value="Fungal_trans"/>
    <property type="match status" value="1"/>
</dbReference>
<proteinExistence type="predicted"/>
<feature type="compositionally biased region" description="Low complexity" evidence="3">
    <location>
        <begin position="1"/>
        <end position="15"/>
    </location>
</feature>
<evidence type="ECO:0000256" key="1">
    <source>
        <dbReference type="ARBA" id="ARBA00022723"/>
    </source>
</evidence>
<comment type="caution">
    <text evidence="5">The sequence shown here is derived from an EMBL/GenBank/DDBJ whole genome shotgun (WGS) entry which is preliminary data.</text>
</comment>
<dbReference type="STRING" id="413071.G9MQU5"/>
<dbReference type="PROSITE" id="PS50048">
    <property type="entry name" value="ZN2_CY6_FUNGAL_2"/>
    <property type="match status" value="1"/>
</dbReference>
<feature type="compositionally biased region" description="Acidic residues" evidence="3">
    <location>
        <begin position="727"/>
        <end position="744"/>
    </location>
</feature>
<dbReference type="EMBL" id="ABDF02000006">
    <property type="protein sequence ID" value="EHK22474.1"/>
    <property type="molecule type" value="Genomic_DNA"/>
</dbReference>
<keyword evidence="1" id="KW-0479">Metal-binding</keyword>
<dbReference type="GeneID" id="25792598"/>
<dbReference type="GO" id="GO:0000981">
    <property type="term" value="F:DNA-binding transcription factor activity, RNA polymerase II-specific"/>
    <property type="evidence" value="ECO:0007669"/>
    <property type="project" value="InterPro"/>
</dbReference>
<keyword evidence="6" id="KW-1185">Reference proteome</keyword>
<dbReference type="CDD" id="cd12148">
    <property type="entry name" value="fungal_TF_MHR"/>
    <property type="match status" value="1"/>
</dbReference>
<feature type="domain" description="Zn(2)-C6 fungal-type" evidence="4">
    <location>
        <begin position="69"/>
        <end position="100"/>
    </location>
</feature>
<feature type="compositionally biased region" description="Polar residues" evidence="3">
    <location>
        <begin position="49"/>
        <end position="66"/>
    </location>
</feature>
<dbReference type="PANTHER" id="PTHR47256:SF1">
    <property type="entry name" value="ZN(II)2CYS6 TRANSCRIPTION FACTOR (EUROFUNG)"/>
    <property type="match status" value="1"/>
</dbReference>
<evidence type="ECO:0000313" key="5">
    <source>
        <dbReference type="EMBL" id="EHK22474.1"/>
    </source>
</evidence>
<dbReference type="SUPFAM" id="SSF57701">
    <property type="entry name" value="Zn2/Cys6 DNA-binding domain"/>
    <property type="match status" value="1"/>
</dbReference>
<dbReference type="InterPro" id="IPR001138">
    <property type="entry name" value="Zn2Cys6_DnaBD"/>
</dbReference>
<dbReference type="RefSeq" id="XP_013956694.1">
    <property type="nucleotide sequence ID" value="XM_014101219.1"/>
</dbReference>
<dbReference type="OrthoDB" id="426882at2759"/>
<reference evidence="5 6" key="1">
    <citation type="journal article" date="2011" name="Genome Biol.">
        <title>Comparative genome sequence analysis underscores mycoparasitism as the ancestral life style of Trichoderma.</title>
        <authorList>
            <person name="Kubicek C.P."/>
            <person name="Herrera-Estrella A."/>
            <person name="Seidl-Seiboth V."/>
            <person name="Martinez D.A."/>
            <person name="Druzhinina I.S."/>
            <person name="Thon M."/>
            <person name="Zeilinger S."/>
            <person name="Casas-Flores S."/>
            <person name="Horwitz B.A."/>
            <person name="Mukherjee P.K."/>
            <person name="Mukherjee M."/>
            <person name="Kredics L."/>
            <person name="Alcaraz L.D."/>
            <person name="Aerts A."/>
            <person name="Antal Z."/>
            <person name="Atanasova L."/>
            <person name="Cervantes-Badillo M.G."/>
            <person name="Challacombe J."/>
            <person name="Chertkov O."/>
            <person name="McCluskey K."/>
            <person name="Coulpier F."/>
            <person name="Deshpande N."/>
            <person name="von Doehren H."/>
            <person name="Ebbole D.J."/>
            <person name="Esquivel-Naranjo E.U."/>
            <person name="Fekete E."/>
            <person name="Flipphi M."/>
            <person name="Glaser F."/>
            <person name="Gomez-Rodriguez E.Y."/>
            <person name="Gruber S."/>
            <person name="Han C."/>
            <person name="Henrissat B."/>
            <person name="Hermosa R."/>
            <person name="Hernandez-Onate M."/>
            <person name="Karaffa L."/>
            <person name="Kosti I."/>
            <person name="Le Crom S."/>
            <person name="Lindquist E."/>
            <person name="Lucas S."/>
            <person name="Luebeck M."/>
            <person name="Luebeck P.S."/>
            <person name="Margeot A."/>
            <person name="Metz B."/>
            <person name="Misra M."/>
            <person name="Nevalainen H."/>
            <person name="Omann M."/>
            <person name="Packer N."/>
            <person name="Perrone G."/>
            <person name="Uresti-Rivera E.E."/>
            <person name="Salamov A."/>
            <person name="Schmoll M."/>
            <person name="Seiboth B."/>
            <person name="Shapiro H."/>
            <person name="Sukno S."/>
            <person name="Tamayo-Ramos J.A."/>
            <person name="Tisch D."/>
            <person name="Wiest A."/>
            <person name="Wilkinson H.H."/>
            <person name="Zhang M."/>
            <person name="Coutinho P.M."/>
            <person name="Kenerley C.M."/>
            <person name="Monte E."/>
            <person name="Baker S.E."/>
            <person name="Grigoriev I.V."/>
        </authorList>
    </citation>
    <scope>NUCLEOTIDE SEQUENCE [LARGE SCALE GENOMIC DNA]</scope>
    <source>
        <strain evidence="6">Gv29-8 / FGSC 10586</strain>
    </source>
</reference>
<gene>
    <name evidence="5" type="ORF">TRIVIDRAFT_27992</name>
</gene>
<dbReference type="CDD" id="cd00067">
    <property type="entry name" value="GAL4"/>
    <property type="match status" value="1"/>
</dbReference>
<dbReference type="InterPro" id="IPR007219">
    <property type="entry name" value="XnlR_reg_dom"/>
</dbReference>
<evidence type="ECO:0000256" key="2">
    <source>
        <dbReference type="ARBA" id="ARBA00023242"/>
    </source>
</evidence>
<dbReference type="PROSITE" id="PS00463">
    <property type="entry name" value="ZN2_CY6_FUNGAL_1"/>
    <property type="match status" value="1"/>
</dbReference>
<evidence type="ECO:0000256" key="3">
    <source>
        <dbReference type="SAM" id="MobiDB-lite"/>
    </source>
</evidence>
<evidence type="ECO:0000259" key="4">
    <source>
        <dbReference type="PROSITE" id="PS50048"/>
    </source>
</evidence>
<dbReference type="HOGENOM" id="CLU_007003_1_0_1"/>
<dbReference type="Gene3D" id="4.10.240.10">
    <property type="entry name" value="Zn(2)-C6 fungal-type DNA-binding domain"/>
    <property type="match status" value="1"/>
</dbReference>
<dbReference type="eggNOG" id="ENOG502SJUN">
    <property type="taxonomic scope" value="Eukaryota"/>
</dbReference>
<dbReference type="Proteomes" id="UP000007115">
    <property type="component" value="Unassembled WGS sequence"/>
</dbReference>
<dbReference type="SMART" id="SM00066">
    <property type="entry name" value="GAL4"/>
    <property type="match status" value="1"/>
</dbReference>
<dbReference type="AlphaFoldDB" id="G9MQU5"/>
<evidence type="ECO:0000313" key="6">
    <source>
        <dbReference type="Proteomes" id="UP000007115"/>
    </source>
</evidence>
<sequence length="772" mass="87648">MEPRSSNSSNSSNSSKPHRQFLPAEPSKGAVPRATGRAKARAESKKAAGTQSPGSTPTQQPNRIGTNTACVPCRKRKARCDEGQPLQCSQCLKRNIRCQWPDVESTRITKAKYAEMRERSQIYEELFRVMQTKNDGVAAGLLQRVRNGADIASLVRYVQDGDLLAQVALVPETWTRFSFPYGTEMPSFLLQRYNPYLDTLIFQGLITPPEPQQRRPENRTGLSGLGIQYHVPYLTADLVDPQIDEARPSQWTQVALTDDMLRILLKSYFLYVYPTLPFFHKDYFLKDMVAGGNRFCSSLLVNAVLAAACHASNRVSSRTEYWNPDTLQYKFSAEVRRLRELEADTDSLTNIQAMLVMSVTYNMNAADRVGWSHLLQAVAMAERMCLFEMPPLSGWDMRIARTFTSWAVFCYQASYCFHFFRPPLLAVPPTNYLPDPRVQRDWYPKTRIRYPLTKKPILVPHADFIKAIAEFRIIVNDLGDSVFPHPKTQNKLSLQETLSFYSRFKQWYQSLPLSLSIKQAILPFQLFVHLHYFNIILCLFSPFADTDKPSMGPHGALGQLGEETPEEIVLESRIGLETVWRLYYLRHGFEFYDPCLLQTQILLGFMSSRALSRSLELTPEHAELFRSTVVLAGKGLHDHAKQSFLGDTTFCLLRDTLDPEHVRLLKDYVGISEAPDVEKKRLIAKQVHSEYPISTVSIAEDPDSYRVGNIVAAYNNMSLEDGLAGETGDEAEDEEEGGAEDEAEDSRHDGPSEESSMPRPLLWPNCNEDEYI</sequence>
<keyword evidence="2" id="KW-0539">Nucleus</keyword>
<dbReference type="InterPro" id="IPR036864">
    <property type="entry name" value="Zn2-C6_fun-type_DNA-bd_sf"/>
</dbReference>
<dbReference type="InterPro" id="IPR053187">
    <property type="entry name" value="Notoamide_regulator"/>
</dbReference>